<dbReference type="GO" id="GO:0016887">
    <property type="term" value="F:ATP hydrolysis activity"/>
    <property type="evidence" value="ECO:0007669"/>
    <property type="project" value="InterPro"/>
</dbReference>
<evidence type="ECO:0000313" key="12">
    <source>
        <dbReference type="Proteomes" id="UP000663860"/>
    </source>
</evidence>
<dbReference type="InterPro" id="IPR003593">
    <property type="entry name" value="AAA+_ATPase"/>
</dbReference>
<dbReference type="FunFam" id="3.40.50.300:FF:001253">
    <property type="entry name" value="ATP-binding cassette protein subfamily A, member 10"/>
    <property type="match status" value="1"/>
</dbReference>
<dbReference type="Pfam" id="PF23321">
    <property type="entry name" value="R1_ABCA1"/>
    <property type="match status" value="1"/>
</dbReference>
<feature type="transmembrane region" description="Helical" evidence="9">
    <location>
        <begin position="890"/>
        <end position="911"/>
    </location>
</feature>
<dbReference type="GO" id="GO:0005319">
    <property type="term" value="F:lipid transporter activity"/>
    <property type="evidence" value="ECO:0007669"/>
    <property type="project" value="TreeGrafter"/>
</dbReference>
<proteinExistence type="inferred from homology"/>
<comment type="caution">
    <text evidence="11">The sequence shown here is derived from an EMBL/GenBank/DDBJ whole genome shotgun (WGS) entry which is preliminary data.</text>
</comment>
<feature type="transmembrane region" description="Helical" evidence="9">
    <location>
        <begin position="38"/>
        <end position="59"/>
    </location>
</feature>
<dbReference type="GO" id="GO:0140359">
    <property type="term" value="F:ABC-type transporter activity"/>
    <property type="evidence" value="ECO:0007669"/>
    <property type="project" value="InterPro"/>
</dbReference>
<feature type="domain" description="ABC transporter" evidence="10">
    <location>
        <begin position="1409"/>
        <end position="1647"/>
    </location>
</feature>
<evidence type="ECO:0000313" key="11">
    <source>
        <dbReference type="EMBL" id="CAF1179785.1"/>
    </source>
</evidence>
<comment type="similarity">
    <text evidence="2">Belongs to the ABC transporter superfamily. ABCA family.</text>
</comment>
<dbReference type="PANTHER" id="PTHR19229">
    <property type="entry name" value="ATP-BINDING CASSETTE TRANSPORTER SUBFAMILY A ABCA"/>
    <property type="match status" value="1"/>
</dbReference>
<dbReference type="Pfam" id="PF12698">
    <property type="entry name" value="ABC2_membrane_3"/>
    <property type="match status" value="2"/>
</dbReference>
<dbReference type="Gene3D" id="3.40.50.300">
    <property type="entry name" value="P-loop containing nucleotide triphosphate hydrolases"/>
    <property type="match status" value="2"/>
</dbReference>
<evidence type="ECO:0000256" key="5">
    <source>
        <dbReference type="ARBA" id="ARBA00022741"/>
    </source>
</evidence>
<reference evidence="11" key="1">
    <citation type="submission" date="2021-02" db="EMBL/GenBank/DDBJ databases">
        <authorList>
            <person name="Nowell W R."/>
        </authorList>
    </citation>
    <scope>NUCLEOTIDE SEQUENCE</scope>
</reference>
<evidence type="ECO:0000256" key="6">
    <source>
        <dbReference type="ARBA" id="ARBA00022840"/>
    </source>
</evidence>
<evidence type="ECO:0000256" key="4">
    <source>
        <dbReference type="ARBA" id="ARBA00022692"/>
    </source>
</evidence>
<feature type="transmembrane region" description="Helical" evidence="9">
    <location>
        <begin position="252"/>
        <end position="277"/>
    </location>
</feature>
<comment type="subcellular location">
    <subcellularLocation>
        <location evidence="1">Membrane</location>
        <topology evidence="1">Multi-pass membrane protein</topology>
    </subcellularLocation>
</comment>
<dbReference type="InterPro" id="IPR003439">
    <property type="entry name" value="ABC_transporter-like_ATP-bd"/>
</dbReference>
<feature type="transmembrane region" description="Helical" evidence="9">
    <location>
        <begin position="1245"/>
        <end position="1262"/>
    </location>
</feature>
<feature type="transmembrane region" description="Helical" evidence="9">
    <location>
        <begin position="1202"/>
        <end position="1225"/>
    </location>
</feature>
<keyword evidence="8 9" id="KW-0472">Membrane</keyword>
<dbReference type="InterPro" id="IPR017871">
    <property type="entry name" value="ABC_transporter-like_CS"/>
</dbReference>
<keyword evidence="7 9" id="KW-1133">Transmembrane helix</keyword>
<dbReference type="Pfam" id="PF00005">
    <property type="entry name" value="ABC_tran"/>
    <property type="match status" value="2"/>
</dbReference>
<dbReference type="CDD" id="cd03263">
    <property type="entry name" value="ABC_subfamily_A"/>
    <property type="match status" value="2"/>
</dbReference>
<evidence type="ECO:0000256" key="2">
    <source>
        <dbReference type="ARBA" id="ARBA00008869"/>
    </source>
</evidence>
<feature type="transmembrane region" description="Helical" evidence="9">
    <location>
        <begin position="1174"/>
        <end position="1195"/>
    </location>
</feature>
<gene>
    <name evidence="11" type="ORF">IZO911_LOCUS27394</name>
</gene>
<evidence type="ECO:0000256" key="3">
    <source>
        <dbReference type="ARBA" id="ARBA00022448"/>
    </source>
</evidence>
<dbReference type="SUPFAM" id="SSF52540">
    <property type="entry name" value="P-loop containing nucleoside triphosphate hydrolases"/>
    <property type="match status" value="2"/>
</dbReference>
<sequence length="1749" mass="198574">MEYHESPRRHGTCIKFLSDFRALFIKTFFLTIRKPGQTIAEILLAYTFMGLLLGMRYILDRRYYSAYQIPRFNPYSSLSYNVVGNITYYYPGNICAATIATSAVNDLNAQVSTFPTNIQAISDPTLSTLSNATLQSLTAFIQFTNLDSCTNASTMPDEVQYTLRMQENGPNYYHAQDVMISPNAYMWQRAPEDFCQSTSSFSNYLNRFLGVQYSINMNIIKYVTNTTQNLASSIYMNHFGCPAYYLDQLQSIYGFFIPIFFSIVFVVTFIMNVGYVVQERENKTKEYLRIYGLRTWINNLVWVTRSMIIYFILSSVVTVLSLVVLPSSNSKPGRVSKALFNYTHWTVIWTILFVYSIQVSAFSVLFGQFFKRPLLAKLLGFVVWVITFIDFYPGVPVGARYFLCILPNAGLMFCLQVVLQYERRGGGITTFNQLYSNVFPYPLYIGICLLLMLIYSVIYLFLAIYVERVNPGEFGVAQSWNYLFKRSYWKPSATSVVKPSNSNVHVGDGNTNWIEMNSMKNKKDPSLIISHLTKKFGKFEAVSDLSLKFYAGEVCSLLGHNGAGKTTTTFILVGMLEATSGQVTIEGLDSREHIQDVRKILGFCPQYDILYEELSVKEHLELVGKMRHMKPEAMKQSIDNILQLIGLVNDQQTLSKNLSGGMKRRLSIGISFMGDPKILILDEPTSGIDPYNRRLIWTIIRKMKESGKCIILTTHFLEEADVLSDRIAIMTSGRLQANGTPDFLKSQIEFEYRLFIDKQETYPNERVTVFIQKYLPNIVLERESSSEMVFGIRRNESKEIGRLVHALDEEKMNIGVDHYGLSMTTIEEVFLRLIQEAEEEEVIKHGAASSQELANKVFRAEHEREDGFRLFWLRIGALLIKRIHVLRRQYVFIVGFFLLPILIEIIIVSVLPSPQDIQASLVQNNHLTGAQVTFKPSIYNPQTIVSYANNNGSNARTNLMNYLQNTGATIDEISSDTVLSYVQNRYYASEDIFVNKYQIALALYNNLTSTSPSLTFNSYFSTVNYHAMPVSLSAASTNLFQFYANSTTKKITTTNQPILTTSTSYTALARFFDILYCFDTLPLSLFNFINSVVVSIFMSMLIVPIIQERTKHSKDLQLLTNLSKGTYWLSNIIFDICLCVILCALLTIVVKIGAAANPNVQSEVHIYNSFTQGGYFFLMILMYSLASLPLIYVYSFSPKSELIGFIVFFIVNVIACFFDMILHFIATFSQSQAINATSVTKATSIMNNLTYVLIILFPSVNLKRSLFNIRLRSNPDCISSLNSLLFTSYSATEPWMSIYEPGLGLAFLIFCVQMLFWWFILVLIENREHMKLGCQEFCCCCCNMNLKKVGKKHKYAVPGSARASNGMVPDRETLPSSSASWNDAHLDEDVRNERQSVLHTNSSSTSFVIVVRDLVQQFKKRKNKLSGQRIYTAVDHLNFRVTKKSCFGLLGANGAGKTTTFRMLINDLKPTSGDIFINGKNINKIQRDLEIGFCPQFDWLISNLTVRETLTLFARLKGLKWSEISEICSDMINLFGLEPYEHRRIERLSGGNKRKVSAALAFMANPALVFLDEPTTGLDAAAKRKLWNVIRAARDIGLTIILTSHSMEECEALCTKIGIMKLGQFMCLGNLQRLKNRFGNGYAVQVKLPLQDVNVFKEELMLTLPGVQFDEQHNGMLFCTVPFASINPTESYTSASSFNLAHIFDLFNKKAEEKSIESYSITQTTLEQIFVHLSGEDHTTDANKKKKKK</sequence>
<dbReference type="InterPro" id="IPR013525">
    <property type="entry name" value="ABC2_TM"/>
</dbReference>
<feature type="transmembrane region" description="Helical" evidence="9">
    <location>
        <begin position="1085"/>
        <end position="1106"/>
    </location>
</feature>
<dbReference type="PROSITE" id="PS00211">
    <property type="entry name" value="ABC_TRANSPORTER_1"/>
    <property type="match status" value="1"/>
</dbReference>
<keyword evidence="5" id="KW-0547">Nucleotide-binding</keyword>
<evidence type="ECO:0000256" key="8">
    <source>
        <dbReference type="ARBA" id="ARBA00023136"/>
    </source>
</evidence>
<evidence type="ECO:0000259" key="10">
    <source>
        <dbReference type="PROSITE" id="PS50893"/>
    </source>
</evidence>
<dbReference type="SMART" id="SM00382">
    <property type="entry name" value="AAA"/>
    <property type="match status" value="2"/>
</dbReference>
<dbReference type="PROSITE" id="PS50893">
    <property type="entry name" value="ABC_TRANSPORTER_2"/>
    <property type="match status" value="2"/>
</dbReference>
<feature type="transmembrane region" description="Helical" evidence="9">
    <location>
        <begin position="1303"/>
        <end position="1324"/>
    </location>
</feature>
<protein>
    <recommendedName>
        <fullName evidence="10">ABC transporter domain-containing protein</fullName>
    </recommendedName>
</protein>
<keyword evidence="6" id="KW-0067">ATP-binding</keyword>
<keyword evidence="4 9" id="KW-0812">Transmembrane</keyword>
<dbReference type="InterPro" id="IPR056264">
    <property type="entry name" value="R2_ABCA1-4-like"/>
</dbReference>
<evidence type="ECO:0000256" key="1">
    <source>
        <dbReference type="ARBA" id="ARBA00004141"/>
    </source>
</evidence>
<dbReference type="InterPro" id="IPR027417">
    <property type="entry name" value="P-loop_NTPase"/>
</dbReference>
<feature type="transmembrane region" description="Helical" evidence="9">
    <location>
        <begin position="307"/>
        <end position="325"/>
    </location>
</feature>
<feature type="transmembrane region" description="Helical" evidence="9">
    <location>
        <begin position="1127"/>
        <end position="1154"/>
    </location>
</feature>
<feature type="domain" description="ABC transporter" evidence="10">
    <location>
        <begin position="527"/>
        <end position="757"/>
    </location>
</feature>
<feature type="transmembrane region" description="Helical" evidence="9">
    <location>
        <begin position="374"/>
        <end position="392"/>
    </location>
</feature>
<dbReference type="PANTHER" id="PTHR19229:SF250">
    <property type="entry name" value="ABC TRANSPORTER DOMAIN-CONTAINING PROTEIN-RELATED"/>
    <property type="match status" value="1"/>
</dbReference>
<organism evidence="11 12">
    <name type="scientific">Adineta steineri</name>
    <dbReference type="NCBI Taxonomy" id="433720"/>
    <lineage>
        <taxon>Eukaryota</taxon>
        <taxon>Metazoa</taxon>
        <taxon>Spiralia</taxon>
        <taxon>Gnathifera</taxon>
        <taxon>Rotifera</taxon>
        <taxon>Eurotatoria</taxon>
        <taxon>Bdelloidea</taxon>
        <taxon>Adinetida</taxon>
        <taxon>Adinetidae</taxon>
        <taxon>Adineta</taxon>
    </lineage>
</organism>
<accession>A0A814UT34</accession>
<feature type="transmembrane region" description="Helical" evidence="9">
    <location>
        <begin position="441"/>
        <end position="466"/>
    </location>
</feature>
<evidence type="ECO:0000256" key="9">
    <source>
        <dbReference type="SAM" id="Phobius"/>
    </source>
</evidence>
<dbReference type="EMBL" id="CAJNOE010000371">
    <property type="protein sequence ID" value="CAF1179785.1"/>
    <property type="molecule type" value="Genomic_DNA"/>
</dbReference>
<dbReference type="Proteomes" id="UP000663860">
    <property type="component" value="Unassembled WGS sequence"/>
</dbReference>
<evidence type="ECO:0000256" key="7">
    <source>
        <dbReference type="ARBA" id="ARBA00022989"/>
    </source>
</evidence>
<dbReference type="GO" id="GO:0005524">
    <property type="term" value="F:ATP binding"/>
    <property type="evidence" value="ECO:0007669"/>
    <property type="project" value="UniProtKB-KW"/>
</dbReference>
<dbReference type="GO" id="GO:0016020">
    <property type="term" value="C:membrane"/>
    <property type="evidence" value="ECO:0007669"/>
    <property type="project" value="UniProtKB-SubCell"/>
</dbReference>
<feature type="transmembrane region" description="Helical" evidence="9">
    <location>
        <begin position="346"/>
        <end position="368"/>
    </location>
</feature>
<dbReference type="InterPro" id="IPR026082">
    <property type="entry name" value="ABCA"/>
</dbReference>
<dbReference type="FunFam" id="3.40.50.300:FF:000335">
    <property type="entry name" value="ATP binding cassette subfamily A member 5"/>
    <property type="match status" value="1"/>
</dbReference>
<name>A0A814UT34_9BILA</name>
<keyword evidence="3" id="KW-0813">Transport</keyword>